<dbReference type="Proteomes" id="UP000683493">
    <property type="component" value="Chromosome"/>
</dbReference>
<feature type="compositionally biased region" description="Basic and acidic residues" evidence="1">
    <location>
        <begin position="633"/>
        <end position="643"/>
    </location>
</feature>
<feature type="compositionally biased region" description="Basic and acidic residues" evidence="1">
    <location>
        <begin position="270"/>
        <end position="283"/>
    </location>
</feature>
<feature type="region of interest" description="Disordered" evidence="1">
    <location>
        <begin position="261"/>
        <end position="289"/>
    </location>
</feature>
<keyword evidence="3" id="KW-1185">Reference proteome</keyword>
<organism evidence="2 3">
    <name type="scientific">Geomonas diazotrophica</name>
    <dbReference type="NCBI Taxonomy" id="2843197"/>
    <lineage>
        <taxon>Bacteria</taxon>
        <taxon>Pseudomonadati</taxon>
        <taxon>Thermodesulfobacteriota</taxon>
        <taxon>Desulfuromonadia</taxon>
        <taxon>Geobacterales</taxon>
        <taxon>Geobacteraceae</taxon>
        <taxon>Geomonas</taxon>
    </lineage>
</organism>
<proteinExistence type="predicted"/>
<reference evidence="2 3" key="1">
    <citation type="submission" date="2021-06" db="EMBL/GenBank/DDBJ databases">
        <title>Gemonas diversity in paddy soil.</title>
        <authorList>
            <person name="Liu G."/>
        </authorList>
    </citation>
    <scope>NUCLEOTIDE SEQUENCE [LARGE SCALE GENOMIC DNA]</scope>
    <source>
        <strain evidence="2 3">RG29</strain>
    </source>
</reference>
<feature type="region of interest" description="Disordered" evidence="1">
    <location>
        <begin position="633"/>
        <end position="686"/>
    </location>
</feature>
<evidence type="ECO:0000313" key="2">
    <source>
        <dbReference type="EMBL" id="QWV97284.1"/>
    </source>
</evidence>
<evidence type="ECO:0000313" key="3">
    <source>
        <dbReference type="Proteomes" id="UP000683493"/>
    </source>
</evidence>
<feature type="compositionally biased region" description="Basic and acidic residues" evidence="1">
    <location>
        <begin position="652"/>
        <end position="668"/>
    </location>
</feature>
<evidence type="ECO:0000256" key="1">
    <source>
        <dbReference type="SAM" id="MobiDB-lite"/>
    </source>
</evidence>
<dbReference type="EMBL" id="CP076724">
    <property type="protein sequence ID" value="QWV97284.1"/>
    <property type="molecule type" value="Genomic_DNA"/>
</dbReference>
<name>A0ABX8JKX7_9BACT</name>
<sequence length="713" mass="80516">MLSRNAVFRISKDWIGRPFQGLCRFLATDGRAAAIIAIPEKETSAAIQGPVTVSLNELLLQMEKGHVTPVQHSLGHQTEDELSAAAREAFEKRKTIFNCLELDDNILFDAASMAKLLRTASATHNVPERTIRRMLYAYYVGGQTEQALIPHYNRRGAPGKPQKLGTRKRGRRAVKDVYKGNEVPLPEVLEKLKEGAEKHYRSGAKKFISAYVATLHEHFRREGADPDGKNLNGILLPKKLLPTEWQFKGVIRALEKEKGKRRIIPGRRRQQQEPEERRGRATDGVRGPGHRFEIDATKMQVQLVSRWSRTDLVGTATLYIVVDVWSSAIVGYYITHENASWRIAASALANTFAPKGEVFKRLGLAYEVADWPSQELCSMLTGDRAELLADNSIGVSRIGIKIEIAAPMCPEMKGTVESKFNEIKSAQHTLPGAYAKDRKRREKDGKDDAVLNIDEAEMILVKAIMAINKQPVSPDRIPPEVLEMGWEDISRMGLYKWGIKNKPGLTRTLSEEEYKYYLLSPGMASVDMCGINFRTHVFRPPFSMLEILSTGTKKVEVRYNEHNAQMVYFRNPCTGMWEEAFNTNENIMRRPVAFYEWDLFRKTCESLEHARKLQNAYEGLKDSRHTKAIVRQAKAEKKEEAGGKKPRKSRRAIRDNKAEEKRALRSDATHQLLPETSHAPLSEVEPAPIVVELVPTGAPKSTVAVIAELWEDD</sequence>
<gene>
    <name evidence="2" type="ORF">KP005_18365</name>
</gene>
<accession>A0ABX8JKX7</accession>
<protein>
    <submittedName>
        <fullName evidence="2">Transposase family protein</fullName>
    </submittedName>
</protein>